<organism evidence="1 2">
    <name type="scientific">Exophiala bonariae</name>
    <dbReference type="NCBI Taxonomy" id="1690606"/>
    <lineage>
        <taxon>Eukaryota</taxon>
        <taxon>Fungi</taxon>
        <taxon>Dikarya</taxon>
        <taxon>Ascomycota</taxon>
        <taxon>Pezizomycotina</taxon>
        <taxon>Eurotiomycetes</taxon>
        <taxon>Chaetothyriomycetidae</taxon>
        <taxon>Chaetothyriales</taxon>
        <taxon>Herpotrichiellaceae</taxon>
        <taxon>Exophiala</taxon>
    </lineage>
</organism>
<dbReference type="GeneID" id="89974566"/>
<dbReference type="EMBL" id="JAVRRD010000024">
    <property type="protein sequence ID" value="KAK5047729.1"/>
    <property type="molecule type" value="Genomic_DNA"/>
</dbReference>
<dbReference type="Proteomes" id="UP001358417">
    <property type="component" value="Unassembled WGS sequence"/>
</dbReference>
<name>A0AAV9N138_9EURO</name>
<gene>
    <name evidence="1" type="ORF">LTR84_006394</name>
</gene>
<dbReference type="Gene3D" id="3.10.450.50">
    <property type="match status" value="1"/>
</dbReference>
<reference evidence="1 2" key="1">
    <citation type="submission" date="2023-08" db="EMBL/GenBank/DDBJ databases">
        <title>Black Yeasts Isolated from many extreme environments.</title>
        <authorList>
            <person name="Coleine C."/>
            <person name="Stajich J.E."/>
            <person name="Selbmann L."/>
        </authorList>
    </citation>
    <scope>NUCLEOTIDE SEQUENCE [LARGE SCALE GENOMIC DNA]</scope>
    <source>
        <strain evidence="1 2">CCFEE 5792</strain>
    </source>
</reference>
<dbReference type="SUPFAM" id="SSF54427">
    <property type="entry name" value="NTF2-like"/>
    <property type="match status" value="1"/>
</dbReference>
<keyword evidence="2" id="KW-1185">Reference proteome</keyword>
<protein>
    <recommendedName>
        <fullName evidence="3">SnoaL-like domain-containing protein</fullName>
    </recommendedName>
</protein>
<dbReference type="InterPro" id="IPR032710">
    <property type="entry name" value="NTF2-like_dom_sf"/>
</dbReference>
<evidence type="ECO:0008006" key="3">
    <source>
        <dbReference type="Google" id="ProtNLM"/>
    </source>
</evidence>
<evidence type="ECO:0000313" key="1">
    <source>
        <dbReference type="EMBL" id="KAK5047729.1"/>
    </source>
</evidence>
<dbReference type="RefSeq" id="XP_064703256.1">
    <property type="nucleotide sequence ID" value="XM_064849955.1"/>
</dbReference>
<proteinExistence type="predicted"/>
<sequence length="163" mass="17868">MAQRSNYEFSNQSSIPGGLGATISNFFRSWDDPHSANDYLNVFAPQGKLVFGPAPATGREAIQALRDGMIHAENGPVVDLEHTLGQVFVLAGAEAEGEGSKDEHELLVNGSIWYRLKNGKKIDADFASYMKFVRQGDGQLQVELYIVYLDSLELVTAIKEMSA</sequence>
<evidence type="ECO:0000313" key="2">
    <source>
        <dbReference type="Proteomes" id="UP001358417"/>
    </source>
</evidence>
<accession>A0AAV9N138</accession>
<comment type="caution">
    <text evidence="1">The sequence shown here is derived from an EMBL/GenBank/DDBJ whole genome shotgun (WGS) entry which is preliminary data.</text>
</comment>
<dbReference type="AlphaFoldDB" id="A0AAV9N138"/>